<proteinExistence type="predicted"/>
<sequence>MVDAVEIAARRAKKGAACKAKYDIPLHLVGDPKYRLGSFGMTFFCSEIMSQFRAKYDIPLHSVGDPKYRLGSTHITS</sequence>
<keyword evidence="2" id="KW-1185">Reference proteome</keyword>
<comment type="caution">
    <text evidence="1">The sequence shown here is derived from an EMBL/GenBank/DDBJ whole genome shotgun (WGS) entry which is preliminary data.</text>
</comment>
<protein>
    <submittedName>
        <fullName evidence="1">Uncharacterized protein</fullName>
    </submittedName>
</protein>
<accession>A0ABT5FIH2</accession>
<dbReference type="RefSeq" id="WP_272182039.1">
    <property type="nucleotide sequence ID" value="NZ_JAQOMS010000002.1"/>
</dbReference>
<dbReference type="Proteomes" id="UP001528411">
    <property type="component" value="Unassembled WGS sequence"/>
</dbReference>
<dbReference type="EMBL" id="JAQOMS010000002">
    <property type="protein sequence ID" value="MDC2890988.1"/>
    <property type="molecule type" value="Genomic_DNA"/>
</dbReference>
<gene>
    <name evidence="1" type="ORF">PN838_22485</name>
</gene>
<evidence type="ECO:0000313" key="2">
    <source>
        <dbReference type="Proteomes" id="UP001528411"/>
    </source>
</evidence>
<name>A0ABT5FIH2_9GAMM</name>
<organism evidence="1 2">
    <name type="scientific">Psychrosphaera algicola</name>
    <dbReference type="NCBI Taxonomy" id="3023714"/>
    <lineage>
        <taxon>Bacteria</taxon>
        <taxon>Pseudomonadati</taxon>
        <taxon>Pseudomonadota</taxon>
        <taxon>Gammaproteobacteria</taxon>
        <taxon>Alteromonadales</taxon>
        <taxon>Pseudoalteromonadaceae</taxon>
        <taxon>Psychrosphaera</taxon>
    </lineage>
</organism>
<evidence type="ECO:0000313" key="1">
    <source>
        <dbReference type="EMBL" id="MDC2890988.1"/>
    </source>
</evidence>
<reference evidence="1 2" key="1">
    <citation type="submission" date="2023-01" db="EMBL/GenBank/DDBJ databases">
        <title>Psychrosphaera sp. nov., isolated from marine algae.</title>
        <authorList>
            <person name="Bayburt H."/>
            <person name="Choi B.J."/>
            <person name="Kim J.M."/>
            <person name="Choi D.G."/>
            <person name="Jeon C.O."/>
        </authorList>
    </citation>
    <scope>NUCLEOTIDE SEQUENCE [LARGE SCALE GENOMIC DNA]</scope>
    <source>
        <strain evidence="1 2">G1-22</strain>
    </source>
</reference>